<evidence type="ECO:0000313" key="3">
    <source>
        <dbReference type="EMBL" id="JAQ04904.1"/>
    </source>
</evidence>
<evidence type="ECO:0000256" key="1">
    <source>
        <dbReference type="SAM" id="Coils"/>
    </source>
</evidence>
<proteinExistence type="predicted"/>
<gene>
    <name evidence="3" type="ORF">g.37289</name>
</gene>
<protein>
    <submittedName>
        <fullName evidence="3">Uncharacterized protein</fullName>
    </submittedName>
</protein>
<organism evidence="3">
    <name type="scientific">Lygus hesperus</name>
    <name type="common">Western plant bug</name>
    <dbReference type="NCBI Taxonomy" id="30085"/>
    <lineage>
        <taxon>Eukaryota</taxon>
        <taxon>Metazoa</taxon>
        <taxon>Ecdysozoa</taxon>
        <taxon>Arthropoda</taxon>
        <taxon>Hexapoda</taxon>
        <taxon>Insecta</taxon>
        <taxon>Pterygota</taxon>
        <taxon>Neoptera</taxon>
        <taxon>Paraneoptera</taxon>
        <taxon>Hemiptera</taxon>
        <taxon>Heteroptera</taxon>
        <taxon>Panheteroptera</taxon>
        <taxon>Cimicomorpha</taxon>
        <taxon>Miridae</taxon>
        <taxon>Mirini</taxon>
        <taxon>Lygus</taxon>
    </lineage>
</organism>
<feature type="coiled-coil region" evidence="1">
    <location>
        <begin position="51"/>
        <end position="78"/>
    </location>
</feature>
<feature type="chain" id="PRO_5007527187" evidence="2">
    <location>
        <begin position="21"/>
        <end position="123"/>
    </location>
</feature>
<feature type="signal peptide" evidence="2">
    <location>
        <begin position="1"/>
        <end position="20"/>
    </location>
</feature>
<keyword evidence="1" id="KW-0175">Coiled coil</keyword>
<keyword evidence="2" id="KW-0732">Signal</keyword>
<evidence type="ECO:0000256" key="2">
    <source>
        <dbReference type="SAM" id="SignalP"/>
    </source>
</evidence>
<dbReference type="EMBL" id="GDHC01013725">
    <property type="protein sequence ID" value="JAQ04904.1"/>
    <property type="molecule type" value="Transcribed_RNA"/>
</dbReference>
<dbReference type="AlphaFoldDB" id="A0A146L954"/>
<name>A0A146L954_LYGHE</name>
<sequence length="123" mass="13695">MNVRSVLLILAISLATAVVGETIDGVLKKAKYLKSQLFSGFDGACSTKRSRGACENKLKSAENQVESLENHLSRITMKATEMFGLDISENDTRLILEAQKLLADNRRLIKEKLQWIQNQSNKG</sequence>
<reference evidence="3" key="1">
    <citation type="journal article" date="2016" name="Gigascience">
        <title>De novo construction of an expanded transcriptome assembly for the western tarnished plant bug, Lygus hesperus.</title>
        <authorList>
            <person name="Tassone E.E."/>
            <person name="Geib S.M."/>
            <person name="Hall B."/>
            <person name="Fabrick J.A."/>
            <person name="Brent C.S."/>
            <person name="Hull J.J."/>
        </authorList>
    </citation>
    <scope>NUCLEOTIDE SEQUENCE</scope>
</reference>
<accession>A0A146L954</accession>